<organism evidence="1 2">
    <name type="scientific">Camellia lanceoleosa</name>
    <dbReference type="NCBI Taxonomy" id="1840588"/>
    <lineage>
        <taxon>Eukaryota</taxon>
        <taxon>Viridiplantae</taxon>
        <taxon>Streptophyta</taxon>
        <taxon>Embryophyta</taxon>
        <taxon>Tracheophyta</taxon>
        <taxon>Spermatophyta</taxon>
        <taxon>Magnoliopsida</taxon>
        <taxon>eudicotyledons</taxon>
        <taxon>Gunneridae</taxon>
        <taxon>Pentapetalae</taxon>
        <taxon>asterids</taxon>
        <taxon>Ericales</taxon>
        <taxon>Theaceae</taxon>
        <taxon>Camellia</taxon>
    </lineage>
</organism>
<comment type="caution">
    <text evidence="1">The sequence shown here is derived from an EMBL/GenBank/DDBJ whole genome shotgun (WGS) entry which is preliminary data.</text>
</comment>
<evidence type="ECO:0000313" key="1">
    <source>
        <dbReference type="EMBL" id="KAI8016856.1"/>
    </source>
</evidence>
<name>A0ACC0HXZ4_9ERIC</name>
<reference evidence="1 2" key="1">
    <citation type="journal article" date="2022" name="Plant J.">
        <title>Chromosome-level genome of Camellia lanceoleosa provides a valuable resource for understanding genome evolution and self-incompatibility.</title>
        <authorList>
            <person name="Gong W."/>
            <person name="Xiao S."/>
            <person name="Wang L."/>
            <person name="Liao Z."/>
            <person name="Chang Y."/>
            <person name="Mo W."/>
            <person name="Hu G."/>
            <person name="Li W."/>
            <person name="Zhao G."/>
            <person name="Zhu H."/>
            <person name="Hu X."/>
            <person name="Ji K."/>
            <person name="Xiang X."/>
            <person name="Song Q."/>
            <person name="Yuan D."/>
            <person name="Jin S."/>
            <person name="Zhang L."/>
        </authorList>
    </citation>
    <scope>NUCLEOTIDE SEQUENCE [LARGE SCALE GENOMIC DNA]</scope>
    <source>
        <strain evidence="1">SQ_2022a</strain>
    </source>
</reference>
<sequence>MKRKRKRTNITDLNVDVLKCIMSFVAKSSDGAGSFARAISVCKPFMELAEDTDILKAIVFEKGSDSEHDESFWQINGLLNKCARAGNMSASHILLTYLQDRVESSWESVEIIESVKKNFIEKMTAVMAVFTRARLRAATLARDELVWMLQDFLIDSQEIGDLIVGMKSAVIVEKG</sequence>
<accession>A0ACC0HXZ4</accession>
<dbReference type="EMBL" id="CM045759">
    <property type="protein sequence ID" value="KAI8016856.1"/>
    <property type="molecule type" value="Genomic_DNA"/>
</dbReference>
<gene>
    <name evidence="1" type="ORF">LOK49_LG04G03863</name>
</gene>
<proteinExistence type="predicted"/>
<evidence type="ECO:0000313" key="2">
    <source>
        <dbReference type="Proteomes" id="UP001060215"/>
    </source>
</evidence>
<dbReference type="Proteomes" id="UP001060215">
    <property type="component" value="Chromosome 2"/>
</dbReference>
<protein>
    <submittedName>
        <fullName evidence="1">Uncharacterized protein</fullName>
    </submittedName>
</protein>
<keyword evidence="2" id="KW-1185">Reference proteome</keyword>